<evidence type="ECO:0000256" key="1">
    <source>
        <dbReference type="ARBA" id="ARBA00006484"/>
    </source>
</evidence>
<dbReference type="Gene3D" id="3.40.50.720">
    <property type="entry name" value="NAD(P)-binding Rossmann-like Domain"/>
    <property type="match status" value="1"/>
</dbReference>
<dbReference type="GO" id="GO:0016616">
    <property type="term" value="F:oxidoreductase activity, acting on the CH-OH group of donors, NAD or NADP as acceptor"/>
    <property type="evidence" value="ECO:0007669"/>
    <property type="project" value="TreeGrafter"/>
</dbReference>
<evidence type="ECO:0000313" key="4">
    <source>
        <dbReference type="EMBL" id="DBA03550.1"/>
    </source>
</evidence>
<dbReference type="InterPro" id="IPR002347">
    <property type="entry name" value="SDR_fam"/>
</dbReference>
<reference evidence="4" key="2">
    <citation type="journal article" date="2023" name="Microbiol Resour">
        <title>Decontamination and Annotation of the Draft Genome Sequence of the Oomycete Lagenidium giganteum ARSEF 373.</title>
        <authorList>
            <person name="Morgan W.R."/>
            <person name="Tartar A."/>
        </authorList>
    </citation>
    <scope>NUCLEOTIDE SEQUENCE</scope>
    <source>
        <strain evidence="4">ARSEF 373</strain>
    </source>
</reference>
<accession>A0AAV2ZC42</accession>
<dbReference type="PRINTS" id="PR00081">
    <property type="entry name" value="GDHRDH"/>
</dbReference>
<comment type="similarity">
    <text evidence="1 3">Belongs to the short-chain dehydrogenases/reductases (SDR) family.</text>
</comment>
<keyword evidence="5" id="KW-1185">Reference proteome</keyword>
<evidence type="ECO:0000256" key="3">
    <source>
        <dbReference type="RuleBase" id="RU000363"/>
    </source>
</evidence>
<dbReference type="PANTHER" id="PTHR44229">
    <property type="entry name" value="15-HYDROXYPROSTAGLANDIN DEHYDROGENASE [NAD(+)]"/>
    <property type="match status" value="1"/>
</dbReference>
<name>A0AAV2ZC42_9STRA</name>
<sequence>MQLNKAVGIVTGGANGFGKAFAERILNARGKVLITDIQEEKLAVTGKELQQKYGKHNVLWMVQDVLDSDGFIRAFDLAAKYFEQPVNLLVNNAGIAGNMAFFSSDMSDVWKKVIDIDLTSVIRGTQVAIQKMKDLPKGPEGVVVNIASFAGLGVIPWGPVYAAAKGGVVHFTRSCFPYKQQFGVRVVSICPAYADTAMGRTAMEHGVEDVKRSGLMPVEEVVDAFVQSVEDPNNCGRALRVSHGHRSYHVFPGDKKRYPNAKL</sequence>
<evidence type="ECO:0000256" key="2">
    <source>
        <dbReference type="ARBA" id="ARBA00023002"/>
    </source>
</evidence>
<dbReference type="InterPro" id="IPR036291">
    <property type="entry name" value="NAD(P)-bd_dom_sf"/>
</dbReference>
<proteinExistence type="inferred from homology"/>
<organism evidence="4 5">
    <name type="scientific">Lagenidium giganteum</name>
    <dbReference type="NCBI Taxonomy" id="4803"/>
    <lineage>
        <taxon>Eukaryota</taxon>
        <taxon>Sar</taxon>
        <taxon>Stramenopiles</taxon>
        <taxon>Oomycota</taxon>
        <taxon>Peronosporomycetes</taxon>
        <taxon>Pythiales</taxon>
        <taxon>Pythiaceae</taxon>
    </lineage>
</organism>
<dbReference type="PANTHER" id="PTHR44229:SF4">
    <property type="entry name" value="15-HYDROXYPROSTAGLANDIN DEHYDROGENASE [NAD(+)]"/>
    <property type="match status" value="1"/>
</dbReference>
<evidence type="ECO:0000313" key="5">
    <source>
        <dbReference type="Proteomes" id="UP001146120"/>
    </source>
</evidence>
<protein>
    <submittedName>
        <fullName evidence="4">Uncharacterized protein</fullName>
    </submittedName>
</protein>
<reference evidence="4" key="1">
    <citation type="submission" date="2022-11" db="EMBL/GenBank/DDBJ databases">
        <authorList>
            <person name="Morgan W.R."/>
            <person name="Tartar A."/>
        </authorList>
    </citation>
    <scope>NUCLEOTIDE SEQUENCE</scope>
    <source>
        <strain evidence="4">ARSEF 373</strain>
    </source>
</reference>
<dbReference type="PRINTS" id="PR00080">
    <property type="entry name" value="SDRFAMILY"/>
</dbReference>
<keyword evidence="2" id="KW-0560">Oxidoreductase</keyword>
<gene>
    <name evidence="4" type="ORF">N0F65_011451</name>
</gene>
<dbReference type="GO" id="GO:0005737">
    <property type="term" value="C:cytoplasm"/>
    <property type="evidence" value="ECO:0007669"/>
    <property type="project" value="TreeGrafter"/>
</dbReference>
<dbReference type="AlphaFoldDB" id="A0AAV2ZC42"/>
<dbReference type="EMBL" id="DAKRPA010000018">
    <property type="protein sequence ID" value="DBA03550.1"/>
    <property type="molecule type" value="Genomic_DNA"/>
</dbReference>
<dbReference type="Proteomes" id="UP001146120">
    <property type="component" value="Unassembled WGS sequence"/>
</dbReference>
<comment type="caution">
    <text evidence="4">The sequence shown here is derived from an EMBL/GenBank/DDBJ whole genome shotgun (WGS) entry which is preliminary data.</text>
</comment>
<dbReference type="SUPFAM" id="SSF51735">
    <property type="entry name" value="NAD(P)-binding Rossmann-fold domains"/>
    <property type="match status" value="1"/>
</dbReference>
<dbReference type="Pfam" id="PF00106">
    <property type="entry name" value="adh_short"/>
    <property type="match status" value="1"/>
</dbReference>